<comment type="pathway">
    <text evidence="1 8">Glycan metabolism; pectin degradation; 2-dehydro-3-deoxy-D-gluconate from pectin: step 1/5.</text>
</comment>
<dbReference type="Pfam" id="PF01095">
    <property type="entry name" value="Pectinesterase"/>
    <property type="match status" value="1"/>
</dbReference>
<comment type="subcellular location">
    <subcellularLocation>
        <location evidence="8">Secreted</location>
    </subcellularLocation>
</comment>
<evidence type="ECO:0000256" key="6">
    <source>
        <dbReference type="ARBA" id="ARBA00047928"/>
    </source>
</evidence>
<keyword evidence="11" id="KW-1185">Reference proteome</keyword>
<organism evidence="10 11">
    <name type="scientific">Verticillium longisporum</name>
    <name type="common">Verticillium dahliae var. longisporum</name>
    <dbReference type="NCBI Taxonomy" id="100787"/>
    <lineage>
        <taxon>Eukaryota</taxon>
        <taxon>Fungi</taxon>
        <taxon>Dikarya</taxon>
        <taxon>Ascomycota</taxon>
        <taxon>Pezizomycotina</taxon>
        <taxon>Sordariomycetes</taxon>
        <taxon>Hypocreomycetidae</taxon>
        <taxon>Glomerellales</taxon>
        <taxon>Plectosphaerellaceae</taxon>
        <taxon>Verticillium</taxon>
    </lineage>
</organism>
<keyword evidence="8" id="KW-0964">Secreted</keyword>
<keyword evidence="5 8" id="KW-0063">Aspartyl esterase</keyword>
<evidence type="ECO:0000256" key="7">
    <source>
        <dbReference type="PROSITE-ProRule" id="PRU10040"/>
    </source>
</evidence>
<evidence type="ECO:0000256" key="3">
    <source>
        <dbReference type="ARBA" id="ARBA00013229"/>
    </source>
</evidence>
<evidence type="ECO:0000256" key="1">
    <source>
        <dbReference type="ARBA" id="ARBA00005184"/>
    </source>
</evidence>
<evidence type="ECO:0000259" key="9">
    <source>
        <dbReference type="Pfam" id="PF01095"/>
    </source>
</evidence>
<evidence type="ECO:0000256" key="5">
    <source>
        <dbReference type="ARBA" id="ARBA00023085"/>
    </source>
</evidence>
<dbReference type="GO" id="GO:0045490">
    <property type="term" value="P:pectin catabolic process"/>
    <property type="evidence" value="ECO:0007669"/>
    <property type="project" value="UniProtKB-UniRule"/>
</dbReference>
<reference evidence="11" key="1">
    <citation type="submission" date="2015-05" db="EMBL/GenBank/DDBJ databases">
        <authorList>
            <person name="Fogelqvist Johan"/>
        </authorList>
    </citation>
    <scope>NUCLEOTIDE SEQUENCE [LARGE SCALE GENOMIC DNA]</scope>
</reference>
<comment type="catalytic activity">
    <reaction evidence="6 8">
        <text>[(1-&gt;4)-alpha-D-galacturonosyl methyl ester](n) + n H2O = [(1-&gt;4)-alpha-D-galacturonosyl](n) + n methanol + n H(+)</text>
        <dbReference type="Rhea" id="RHEA:22380"/>
        <dbReference type="Rhea" id="RHEA-COMP:14570"/>
        <dbReference type="Rhea" id="RHEA-COMP:14573"/>
        <dbReference type="ChEBI" id="CHEBI:15377"/>
        <dbReference type="ChEBI" id="CHEBI:15378"/>
        <dbReference type="ChEBI" id="CHEBI:17790"/>
        <dbReference type="ChEBI" id="CHEBI:140522"/>
        <dbReference type="ChEBI" id="CHEBI:140523"/>
        <dbReference type="EC" id="3.1.1.11"/>
    </reaction>
</comment>
<evidence type="ECO:0000313" key="11">
    <source>
        <dbReference type="Proteomes" id="UP000044602"/>
    </source>
</evidence>
<evidence type="ECO:0000256" key="2">
    <source>
        <dbReference type="ARBA" id="ARBA00008891"/>
    </source>
</evidence>
<dbReference type="GO" id="GO:0030599">
    <property type="term" value="F:pectinesterase activity"/>
    <property type="evidence" value="ECO:0007669"/>
    <property type="project" value="UniProtKB-UniRule"/>
</dbReference>
<feature type="active site" evidence="7">
    <location>
        <position position="22"/>
    </location>
</feature>
<evidence type="ECO:0000256" key="4">
    <source>
        <dbReference type="ARBA" id="ARBA00022801"/>
    </source>
</evidence>
<dbReference type="GO" id="GO:0005576">
    <property type="term" value="C:extracellular region"/>
    <property type="evidence" value="ECO:0007669"/>
    <property type="project" value="UniProtKB-SubCell"/>
</dbReference>
<dbReference type="InterPro" id="IPR011050">
    <property type="entry name" value="Pectin_lyase_fold/virulence"/>
</dbReference>
<dbReference type="AlphaFoldDB" id="A0A0G4KMH0"/>
<evidence type="ECO:0000256" key="8">
    <source>
        <dbReference type="RuleBase" id="RU000589"/>
    </source>
</evidence>
<dbReference type="PANTHER" id="PTHR31321:SF127">
    <property type="entry name" value="PECTINESTERASE"/>
    <property type="match status" value="1"/>
</dbReference>
<accession>A0A0G4KMH0</accession>
<dbReference type="Proteomes" id="UP000044602">
    <property type="component" value="Unassembled WGS sequence"/>
</dbReference>
<keyword evidence="4 8" id="KW-0378">Hydrolase</keyword>
<dbReference type="EC" id="3.1.1.11" evidence="3 8"/>
<feature type="domain" description="Pectinesterase catalytic" evidence="9">
    <location>
        <begin position="1"/>
        <end position="138"/>
    </location>
</feature>
<dbReference type="STRING" id="100787.A0A0G4KMH0"/>
<dbReference type="Gene3D" id="2.160.20.10">
    <property type="entry name" value="Single-stranded right-handed beta-helix, Pectin lyase-like"/>
    <property type="match status" value="1"/>
</dbReference>
<dbReference type="PANTHER" id="PTHR31321">
    <property type="entry name" value="ACYL-COA THIOESTER HYDROLASE YBHC-RELATED"/>
    <property type="match status" value="1"/>
</dbReference>
<dbReference type="InterPro" id="IPR012334">
    <property type="entry name" value="Pectin_lyas_fold"/>
</dbReference>
<name>A0A0G4KMH0_VERLO</name>
<evidence type="ECO:0000313" key="10">
    <source>
        <dbReference type="EMBL" id="CRK09724.1"/>
    </source>
</evidence>
<sequence>DTLLSNTGYQLYSRSLIQGATDFIFGRQASAWFEKCDLRVLSASKGWITANGRDSSSNPSYYVFNNCNIAAASGNSVSAGAYYLGRPWGAYSRVVFQKTTISSVINSAGWSVWNTGDEMTSNVAYGEYQNTGAGASGTRASFSKALSSAVSISTILTSSYASKGPSGAEMLASHKLAQEIIARNNDPEPVLDFEELNLLEHYVKDPSRAKEILNSKGYADEA</sequence>
<dbReference type="GO" id="GO:0042545">
    <property type="term" value="P:cell wall modification"/>
    <property type="evidence" value="ECO:0007669"/>
    <property type="project" value="UniProtKB-UniRule"/>
</dbReference>
<dbReference type="EMBL" id="CVQH01002224">
    <property type="protein sequence ID" value="CRK09724.1"/>
    <property type="molecule type" value="Genomic_DNA"/>
</dbReference>
<dbReference type="SUPFAM" id="SSF51126">
    <property type="entry name" value="Pectin lyase-like"/>
    <property type="match status" value="1"/>
</dbReference>
<dbReference type="PROSITE" id="PS00503">
    <property type="entry name" value="PECTINESTERASE_2"/>
    <property type="match status" value="1"/>
</dbReference>
<protein>
    <recommendedName>
        <fullName evidence="3 8">Pectinesterase</fullName>
        <ecNumber evidence="3 8">3.1.1.11</ecNumber>
    </recommendedName>
</protein>
<dbReference type="InterPro" id="IPR000070">
    <property type="entry name" value="Pectinesterase_cat"/>
</dbReference>
<dbReference type="InterPro" id="IPR033131">
    <property type="entry name" value="Pectinesterase_Asp_AS"/>
</dbReference>
<keyword evidence="8" id="KW-0961">Cell wall biogenesis/degradation</keyword>
<feature type="non-terminal residue" evidence="10">
    <location>
        <position position="1"/>
    </location>
</feature>
<proteinExistence type="inferred from homology"/>
<comment type="similarity">
    <text evidence="2">Belongs to the pectinesterase family.</text>
</comment>
<dbReference type="UniPathway" id="UPA00545">
    <property type="reaction ID" value="UER00823"/>
</dbReference>
<gene>
    <name evidence="10" type="ORF">BN1708_002252</name>
</gene>
<comment type="function">
    <text evidence="8">Involved in maceration and soft-rotting of plant tissue.</text>
</comment>